<feature type="region of interest" description="Disordered" evidence="1">
    <location>
        <begin position="109"/>
        <end position="167"/>
    </location>
</feature>
<dbReference type="EMBL" id="HAEI01009424">
    <property type="protein sequence ID" value="SBS07742.1"/>
    <property type="molecule type" value="Transcribed_RNA"/>
</dbReference>
<evidence type="ECO:0000313" key="2">
    <source>
        <dbReference type="EMBL" id="SBS07742.1"/>
    </source>
</evidence>
<sequence length="167" mass="18067">MCVCARAVPFSGELPSSPQSKEVAVRGAETTSSTSEEEEEERFSSSPLWELHGGFRSPPQKLPSAHLAVRHHGVDEGEADEGFPVWTGTEAALLLLVRPAVWCWRSASLHPPGGSVRDGPAARPRSQAWRPAAALQRGSLQPGSREEMQQGSKFRSQPHRPDAAAKL</sequence>
<evidence type="ECO:0000256" key="1">
    <source>
        <dbReference type="SAM" id="MobiDB-lite"/>
    </source>
</evidence>
<keyword evidence="2" id="KW-0808">Transferase</keyword>
<proteinExistence type="predicted"/>
<reference evidence="2" key="1">
    <citation type="submission" date="2016-05" db="EMBL/GenBank/DDBJ databases">
        <authorList>
            <person name="Lavstsen T."/>
            <person name="Jespersen J.S."/>
        </authorList>
    </citation>
    <scope>NUCLEOTIDE SEQUENCE</scope>
    <source>
        <tissue evidence="2">Brain</tissue>
    </source>
</reference>
<gene>
    <name evidence="2" type="primary">CHST8</name>
</gene>
<name>A0A1A8RPW4_9TELE</name>
<feature type="region of interest" description="Disordered" evidence="1">
    <location>
        <begin position="11"/>
        <end position="50"/>
    </location>
</feature>
<dbReference type="AlphaFoldDB" id="A0A1A8RPW4"/>
<reference evidence="2" key="2">
    <citation type="submission" date="2016-06" db="EMBL/GenBank/DDBJ databases">
        <title>The genome of a short-lived fish provides insights into sex chromosome evolution and the genetic control of aging.</title>
        <authorList>
            <person name="Reichwald K."/>
            <person name="Felder M."/>
            <person name="Petzold A."/>
            <person name="Koch P."/>
            <person name="Groth M."/>
            <person name="Platzer M."/>
        </authorList>
    </citation>
    <scope>NUCLEOTIDE SEQUENCE</scope>
    <source>
        <tissue evidence="2">Brain</tissue>
    </source>
</reference>
<protein>
    <submittedName>
        <fullName evidence="2">Carbohydrate (N-acetylgalactosamine 4-0) sulfotransferase 8</fullName>
    </submittedName>
</protein>
<accession>A0A1A8RPW4</accession>
<dbReference type="GO" id="GO:0016740">
    <property type="term" value="F:transferase activity"/>
    <property type="evidence" value="ECO:0007669"/>
    <property type="project" value="UniProtKB-KW"/>
</dbReference>
<organism evidence="2">
    <name type="scientific">Nothobranchius rachovii</name>
    <name type="common">bluefin notho</name>
    <dbReference type="NCBI Taxonomy" id="451742"/>
    <lineage>
        <taxon>Eukaryota</taxon>
        <taxon>Metazoa</taxon>
        <taxon>Chordata</taxon>
        <taxon>Craniata</taxon>
        <taxon>Vertebrata</taxon>
        <taxon>Euteleostomi</taxon>
        <taxon>Actinopterygii</taxon>
        <taxon>Neopterygii</taxon>
        <taxon>Teleostei</taxon>
        <taxon>Neoteleostei</taxon>
        <taxon>Acanthomorphata</taxon>
        <taxon>Ovalentaria</taxon>
        <taxon>Atherinomorphae</taxon>
        <taxon>Cyprinodontiformes</taxon>
        <taxon>Nothobranchiidae</taxon>
        <taxon>Nothobranchius</taxon>
    </lineage>
</organism>